<dbReference type="InterPro" id="IPR050297">
    <property type="entry name" value="LipidA_mod_glycosyltrf_83"/>
</dbReference>
<evidence type="ECO:0000256" key="8">
    <source>
        <dbReference type="SAM" id="MobiDB-lite"/>
    </source>
</evidence>
<reference evidence="12" key="1">
    <citation type="submission" date="2016-10" db="EMBL/GenBank/DDBJ databases">
        <authorList>
            <person name="Varghese N."/>
            <person name="Submissions S."/>
        </authorList>
    </citation>
    <scope>NUCLEOTIDE SEQUENCE [LARGE SCALE GENOMIC DNA]</scope>
    <source>
        <strain evidence="12">DSM 43163</strain>
    </source>
</reference>
<feature type="transmembrane region" description="Helical" evidence="9">
    <location>
        <begin position="219"/>
        <end position="243"/>
    </location>
</feature>
<keyword evidence="4 11" id="KW-0808">Transferase</keyword>
<keyword evidence="3" id="KW-0328">Glycosyltransferase</keyword>
<dbReference type="OrthoDB" id="5166595at2"/>
<evidence type="ECO:0000256" key="5">
    <source>
        <dbReference type="ARBA" id="ARBA00022692"/>
    </source>
</evidence>
<evidence type="ECO:0000256" key="1">
    <source>
        <dbReference type="ARBA" id="ARBA00004651"/>
    </source>
</evidence>
<dbReference type="GO" id="GO:0005886">
    <property type="term" value="C:plasma membrane"/>
    <property type="evidence" value="ECO:0007669"/>
    <property type="project" value="UniProtKB-SubCell"/>
</dbReference>
<evidence type="ECO:0000313" key="11">
    <source>
        <dbReference type="EMBL" id="SEF86427.1"/>
    </source>
</evidence>
<sequence>MPQLDSAVMRPADPPARPQRSGPVPSPALPPPAWRWIAGWAGLLLVTLTVFGGRYGYHRDELYFRMIGRHLRWGYFDQPPLTPALGRLSMEVFGDGHRALRLPGALCLVVAVVLMALLARELGGGRGAQLISMAGVTLAPYPLAAGNALITNIVDLPFWLGAALCALRALRRGDGRWWVAAGAVVGLATYNKHLIAFLVVGLAAGLTMVGPRRVVADRWLWAGAALALLLAVPGLAYQATHGWPQLEMARTLSADFGGTNRAMFVPLQFLLIGPAGAVVAAAGLVLLARTPGVRAFAVAYPVAGLLVLAGGGRADYVFGLLLVCYAAGSVATARWMARARARVALVAVAGAVGAVVAVVGALSPLPVDVVARTPLPAINALLRDSVGWPAYVRQIADVYQGLPAEERARAAIVVSNYGEAGALDRYGPDHGLPTAYSGHHELHRQGPPPASADVVVAVGLRPEVLRAAFERCAVAGTLDSGVSIDNREEGRSLLVCRGLRGSWAQLWPRFWHAHSYG</sequence>
<name>A0A1H5VIS0_9ACTN</name>
<feature type="region of interest" description="Disordered" evidence="8">
    <location>
        <begin position="1"/>
        <end position="26"/>
    </location>
</feature>
<dbReference type="RefSeq" id="WP_146087264.1">
    <property type="nucleotide sequence ID" value="NZ_FNVO01000002.1"/>
</dbReference>
<evidence type="ECO:0000256" key="4">
    <source>
        <dbReference type="ARBA" id="ARBA00022679"/>
    </source>
</evidence>
<keyword evidence="2" id="KW-1003">Cell membrane</keyword>
<evidence type="ECO:0000256" key="2">
    <source>
        <dbReference type="ARBA" id="ARBA00022475"/>
    </source>
</evidence>
<dbReference type="PANTHER" id="PTHR33908">
    <property type="entry name" value="MANNOSYLTRANSFERASE YKCB-RELATED"/>
    <property type="match status" value="1"/>
</dbReference>
<dbReference type="PANTHER" id="PTHR33908:SF11">
    <property type="entry name" value="MEMBRANE PROTEIN"/>
    <property type="match status" value="1"/>
</dbReference>
<gene>
    <name evidence="11" type="ORF">SAMN04489712_102316</name>
</gene>
<dbReference type="AlphaFoldDB" id="A0A1H5VIS0"/>
<feature type="transmembrane region" description="Helical" evidence="9">
    <location>
        <begin position="343"/>
        <end position="365"/>
    </location>
</feature>
<dbReference type="GO" id="GO:0016763">
    <property type="term" value="F:pentosyltransferase activity"/>
    <property type="evidence" value="ECO:0007669"/>
    <property type="project" value="TreeGrafter"/>
</dbReference>
<protein>
    <submittedName>
        <fullName evidence="11">4-amino-4-deoxy-L-arabinose transferase</fullName>
    </submittedName>
</protein>
<feature type="transmembrane region" description="Helical" evidence="9">
    <location>
        <begin position="99"/>
        <end position="119"/>
    </location>
</feature>
<feature type="transmembrane region" description="Helical" evidence="9">
    <location>
        <begin position="177"/>
        <end position="207"/>
    </location>
</feature>
<evidence type="ECO:0000256" key="6">
    <source>
        <dbReference type="ARBA" id="ARBA00022989"/>
    </source>
</evidence>
<keyword evidence="7 9" id="KW-0472">Membrane</keyword>
<keyword evidence="12" id="KW-1185">Reference proteome</keyword>
<dbReference type="EMBL" id="FNVO01000002">
    <property type="protein sequence ID" value="SEF86427.1"/>
    <property type="molecule type" value="Genomic_DNA"/>
</dbReference>
<proteinExistence type="predicted"/>
<dbReference type="Proteomes" id="UP000236723">
    <property type="component" value="Unassembled WGS sequence"/>
</dbReference>
<feature type="transmembrane region" description="Helical" evidence="9">
    <location>
        <begin position="316"/>
        <end position="336"/>
    </location>
</feature>
<keyword evidence="6 9" id="KW-1133">Transmembrane helix</keyword>
<feature type="transmembrane region" description="Helical" evidence="9">
    <location>
        <begin position="293"/>
        <end position="310"/>
    </location>
</feature>
<dbReference type="Pfam" id="PF13231">
    <property type="entry name" value="PMT_2"/>
    <property type="match status" value="1"/>
</dbReference>
<dbReference type="InterPro" id="IPR038731">
    <property type="entry name" value="RgtA/B/C-like"/>
</dbReference>
<feature type="transmembrane region" description="Helical" evidence="9">
    <location>
        <begin position="263"/>
        <end position="286"/>
    </location>
</feature>
<evidence type="ECO:0000256" key="3">
    <source>
        <dbReference type="ARBA" id="ARBA00022676"/>
    </source>
</evidence>
<accession>A0A1H5VIS0</accession>
<evidence type="ECO:0000256" key="7">
    <source>
        <dbReference type="ARBA" id="ARBA00023136"/>
    </source>
</evidence>
<comment type="subcellular location">
    <subcellularLocation>
        <location evidence="1">Cell membrane</location>
        <topology evidence="1">Multi-pass membrane protein</topology>
    </subcellularLocation>
</comment>
<organism evidence="11 12">
    <name type="scientific">Thermomonospora echinospora</name>
    <dbReference type="NCBI Taxonomy" id="1992"/>
    <lineage>
        <taxon>Bacteria</taxon>
        <taxon>Bacillati</taxon>
        <taxon>Actinomycetota</taxon>
        <taxon>Actinomycetes</taxon>
        <taxon>Streptosporangiales</taxon>
        <taxon>Thermomonosporaceae</taxon>
        <taxon>Thermomonospora</taxon>
    </lineage>
</organism>
<evidence type="ECO:0000259" key="10">
    <source>
        <dbReference type="Pfam" id="PF13231"/>
    </source>
</evidence>
<evidence type="ECO:0000256" key="9">
    <source>
        <dbReference type="SAM" id="Phobius"/>
    </source>
</evidence>
<evidence type="ECO:0000313" key="12">
    <source>
        <dbReference type="Proteomes" id="UP000236723"/>
    </source>
</evidence>
<dbReference type="GO" id="GO:0009103">
    <property type="term" value="P:lipopolysaccharide biosynthetic process"/>
    <property type="evidence" value="ECO:0007669"/>
    <property type="project" value="UniProtKB-ARBA"/>
</dbReference>
<feature type="domain" description="Glycosyltransferase RgtA/B/C/D-like" evidence="10">
    <location>
        <begin position="77"/>
        <end position="236"/>
    </location>
</feature>
<keyword evidence="5 9" id="KW-0812">Transmembrane</keyword>
<feature type="transmembrane region" description="Helical" evidence="9">
    <location>
        <begin position="33"/>
        <end position="57"/>
    </location>
</feature>